<dbReference type="InterPro" id="IPR011041">
    <property type="entry name" value="Quinoprot_gluc/sorb_DH_b-prop"/>
</dbReference>
<dbReference type="PANTHER" id="PTHR19328">
    <property type="entry name" value="HEDGEHOG-INTERACTING PROTEIN"/>
    <property type="match status" value="1"/>
</dbReference>
<gene>
    <name evidence="3" type="ORF">QWI16_01550</name>
</gene>
<keyword evidence="3" id="KW-0560">Oxidoreductase</keyword>
<dbReference type="EC" id="1.1.5.-" evidence="3"/>
<proteinExistence type="predicted"/>
<keyword evidence="4" id="KW-1185">Reference proteome</keyword>
<organism evidence="3 4">
    <name type="scientific">Gilvimarinus algae</name>
    <dbReference type="NCBI Taxonomy" id="3058037"/>
    <lineage>
        <taxon>Bacteria</taxon>
        <taxon>Pseudomonadati</taxon>
        <taxon>Pseudomonadota</taxon>
        <taxon>Gammaproteobacteria</taxon>
        <taxon>Cellvibrionales</taxon>
        <taxon>Cellvibrionaceae</taxon>
        <taxon>Gilvimarinus</taxon>
    </lineage>
</organism>
<dbReference type="PANTHER" id="PTHR19328:SF75">
    <property type="entry name" value="ALDOSE SUGAR DEHYDROGENASE YLII"/>
    <property type="match status" value="1"/>
</dbReference>
<keyword evidence="1" id="KW-0732">Signal</keyword>
<feature type="signal peptide" evidence="1">
    <location>
        <begin position="1"/>
        <end position="22"/>
    </location>
</feature>
<dbReference type="Pfam" id="PF07995">
    <property type="entry name" value="GSDH"/>
    <property type="match status" value="1"/>
</dbReference>
<dbReference type="Proteomes" id="UP001168380">
    <property type="component" value="Unassembled WGS sequence"/>
</dbReference>
<evidence type="ECO:0000256" key="1">
    <source>
        <dbReference type="SAM" id="SignalP"/>
    </source>
</evidence>
<dbReference type="GO" id="GO:0016491">
    <property type="term" value="F:oxidoreductase activity"/>
    <property type="evidence" value="ECO:0007669"/>
    <property type="project" value="UniProtKB-KW"/>
</dbReference>
<evidence type="ECO:0000259" key="2">
    <source>
        <dbReference type="Pfam" id="PF07995"/>
    </source>
</evidence>
<name>A0ABT8TA18_9GAMM</name>
<reference evidence="3" key="1">
    <citation type="submission" date="2023-07" db="EMBL/GenBank/DDBJ databases">
        <title>Gilvimarinus algae sp. nov., isolated from the surface of Kelp.</title>
        <authorList>
            <person name="Sun Y.Y."/>
            <person name="Gong Y."/>
            <person name="Du Z.J."/>
        </authorList>
    </citation>
    <scope>NUCLEOTIDE SEQUENCE</scope>
    <source>
        <strain evidence="3">SDUM040014</strain>
    </source>
</reference>
<feature type="chain" id="PRO_5046863733" evidence="1">
    <location>
        <begin position="23"/>
        <end position="375"/>
    </location>
</feature>
<dbReference type="InterPro" id="IPR011042">
    <property type="entry name" value="6-blade_b-propeller_TolB-like"/>
</dbReference>
<comment type="caution">
    <text evidence="3">The sequence shown here is derived from an EMBL/GenBank/DDBJ whole genome shotgun (WGS) entry which is preliminary data.</text>
</comment>
<accession>A0ABT8TA18</accession>
<dbReference type="EMBL" id="JAULRT010000032">
    <property type="protein sequence ID" value="MDO3380838.1"/>
    <property type="molecule type" value="Genomic_DNA"/>
</dbReference>
<dbReference type="InterPro" id="IPR012938">
    <property type="entry name" value="Glc/Sorbosone_DH"/>
</dbReference>
<feature type="domain" description="Glucose/Sorbosone dehydrogenase" evidence="2">
    <location>
        <begin position="42"/>
        <end position="370"/>
    </location>
</feature>
<sequence>MRFTRLLLCLGLAGLLTAPALSAETIDSERASFELETVAEGLKNPWGLAFLPDGSMIVSERAGNLRLVNPKGKLGEPLQGLPNIVVKGQGGLLDVAVDPDYASTGWIFFSYSEPGERGNSTALARARIEGKVLVDVTRIFSQKPKVESNAHFGSRIVFKGDGTLFLTLGDRYSRMDDAQTLDNHHGKVIRINKDGSVPADNPYVNTEGALPEIWSIGHRNMQGAAMHPETGELWSGEHGAQGGDEINIDRAGVNYGWPVVTYGEDYGGGKIGEGFKKEGMETPIYYWLPSLATAGMTFYTGDQFPKWRGDLFVASLRAETLSRLDIEGERVLHEERLLADELGERLRHVVQGPDGYLYLLTDQSDGKIIRLKPAK</sequence>
<dbReference type="RefSeq" id="WP_302710959.1">
    <property type="nucleotide sequence ID" value="NZ_JAULRT010000032.1"/>
</dbReference>
<dbReference type="Gene3D" id="2.120.10.30">
    <property type="entry name" value="TolB, C-terminal domain"/>
    <property type="match status" value="1"/>
</dbReference>
<evidence type="ECO:0000313" key="3">
    <source>
        <dbReference type="EMBL" id="MDO3380838.1"/>
    </source>
</evidence>
<protein>
    <submittedName>
        <fullName evidence="3">PQQ-dependent sugar dehydrogenase</fullName>
        <ecNumber evidence="3">1.1.5.-</ecNumber>
    </submittedName>
</protein>
<dbReference type="SUPFAM" id="SSF50952">
    <property type="entry name" value="Soluble quinoprotein glucose dehydrogenase"/>
    <property type="match status" value="1"/>
</dbReference>
<evidence type="ECO:0000313" key="4">
    <source>
        <dbReference type="Proteomes" id="UP001168380"/>
    </source>
</evidence>